<name>A0A167GR23_9BACL</name>
<accession>A0A167GR23</accession>
<protein>
    <submittedName>
        <fullName evidence="4">Uncharacterized protein</fullName>
    </submittedName>
</protein>
<evidence type="ECO:0000313" key="4">
    <source>
        <dbReference type="EMBL" id="OAB77826.1"/>
    </source>
</evidence>
<evidence type="ECO:0000256" key="1">
    <source>
        <dbReference type="SAM" id="Coils"/>
    </source>
</evidence>
<keyword evidence="2" id="KW-1133">Transmembrane helix</keyword>
<feature type="signal peptide" evidence="3">
    <location>
        <begin position="1"/>
        <end position="33"/>
    </location>
</feature>
<keyword evidence="3" id="KW-0732">Signal</keyword>
<keyword evidence="1" id="KW-0175">Coiled coil</keyword>
<dbReference type="Proteomes" id="UP000077134">
    <property type="component" value="Unassembled WGS sequence"/>
</dbReference>
<dbReference type="EMBL" id="LSFN01000001">
    <property type="protein sequence ID" value="OAB77826.1"/>
    <property type="molecule type" value="Genomic_DNA"/>
</dbReference>
<comment type="caution">
    <text evidence="4">The sequence shown here is derived from an EMBL/GenBank/DDBJ whole genome shotgun (WGS) entry which is preliminary data.</text>
</comment>
<keyword evidence="5" id="KW-1185">Reference proteome</keyword>
<gene>
    <name evidence="4" type="ORF">PNBC_00220</name>
</gene>
<evidence type="ECO:0000256" key="3">
    <source>
        <dbReference type="SAM" id="SignalP"/>
    </source>
</evidence>
<dbReference type="RefSeq" id="WP_068654045.1">
    <property type="nucleotide sequence ID" value="NZ_CP017770.1"/>
</dbReference>
<evidence type="ECO:0000313" key="5">
    <source>
        <dbReference type="Proteomes" id="UP000077134"/>
    </source>
</evidence>
<feature type="chain" id="PRO_5007887034" evidence="3">
    <location>
        <begin position="34"/>
        <end position="143"/>
    </location>
</feature>
<dbReference type="OrthoDB" id="2678845at2"/>
<dbReference type="AlphaFoldDB" id="A0A167GR23"/>
<sequence>MQLHFFIRKFCKPSIIILSICASLVLSPNTTHANYFTDFYDGLQKFSELPDQMNELKKSYEQTYNDLNDAKASIKAYEQQTTQLIEQNRQLQDTVQLLTESEIARQTRSARIKNIVIWAISLAVGYFLLTRTIRFLMRRSNKW</sequence>
<feature type="transmembrane region" description="Helical" evidence="2">
    <location>
        <begin position="115"/>
        <end position="137"/>
    </location>
</feature>
<organism evidence="4 5">
    <name type="scientific">Paenibacillus crassostreae</name>
    <dbReference type="NCBI Taxonomy" id="1763538"/>
    <lineage>
        <taxon>Bacteria</taxon>
        <taxon>Bacillati</taxon>
        <taxon>Bacillota</taxon>
        <taxon>Bacilli</taxon>
        <taxon>Bacillales</taxon>
        <taxon>Paenibacillaceae</taxon>
        <taxon>Paenibacillus</taxon>
    </lineage>
</organism>
<evidence type="ECO:0000256" key="2">
    <source>
        <dbReference type="SAM" id="Phobius"/>
    </source>
</evidence>
<keyword evidence="2" id="KW-0812">Transmembrane</keyword>
<keyword evidence="2" id="KW-0472">Membrane</keyword>
<reference evidence="4 5" key="1">
    <citation type="submission" date="2016-02" db="EMBL/GenBank/DDBJ databases">
        <title>Paenibacillus sp. LPB0068, isolated from Crassostrea gigas.</title>
        <authorList>
            <person name="Shin S.-K."/>
            <person name="Yi H."/>
        </authorList>
    </citation>
    <scope>NUCLEOTIDE SEQUENCE [LARGE SCALE GENOMIC DNA]</scope>
    <source>
        <strain evidence="4 5">LPB0068</strain>
    </source>
</reference>
<dbReference type="STRING" id="1763538.LPB68_07140"/>
<feature type="coiled-coil region" evidence="1">
    <location>
        <begin position="53"/>
        <end position="94"/>
    </location>
</feature>
<dbReference type="KEGG" id="pcx:LPB68_07140"/>
<proteinExistence type="predicted"/>